<gene>
    <name evidence="4" type="ORF">EDC16_10214</name>
</gene>
<protein>
    <submittedName>
        <fullName evidence="4">Fic/DOC family protein</fullName>
    </submittedName>
</protein>
<feature type="domain" description="Fido" evidence="3">
    <location>
        <begin position="248"/>
        <end position="394"/>
    </location>
</feature>
<evidence type="ECO:0000256" key="2">
    <source>
        <dbReference type="PIRSR" id="PIRSR640198-2"/>
    </source>
</evidence>
<evidence type="ECO:0000259" key="3">
    <source>
        <dbReference type="PROSITE" id="PS51459"/>
    </source>
</evidence>
<organism evidence="4 5">
    <name type="scientific">Testudinibacter aquarius</name>
    <dbReference type="NCBI Taxonomy" id="1524974"/>
    <lineage>
        <taxon>Bacteria</taxon>
        <taxon>Pseudomonadati</taxon>
        <taxon>Pseudomonadota</taxon>
        <taxon>Gammaproteobacteria</taxon>
        <taxon>Pasteurellales</taxon>
        <taxon>Pasteurellaceae</taxon>
        <taxon>Testudinibacter</taxon>
    </lineage>
</organism>
<dbReference type="GO" id="GO:0005524">
    <property type="term" value="F:ATP binding"/>
    <property type="evidence" value="ECO:0007669"/>
    <property type="project" value="UniProtKB-KW"/>
</dbReference>
<dbReference type="PROSITE" id="PS51459">
    <property type="entry name" value="FIDO"/>
    <property type="match status" value="1"/>
</dbReference>
<feature type="binding site" evidence="2">
    <location>
        <begin position="330"/>
        <end position="337"/>
    </location>
    <ligand>
        <name>ATP</name>
        <dbReference type="ChEBI" id="CHEBI:30616"/>
    </ligand>
</feature>
<dbReference type="InterPro" id="IPR036597">
    <property type="entry name" value="Fido-like_dom_sf"/>
</dbReference>
<feature type="active site" evidence="1">
    <location>
        <position position="326"/>
    </location>
</feature>
<evidence type="ECO:0000256" key="1">
    <source>
        <dbReference type="PIRSR" id="PIRSR640198-1"/>
    </source>
</evidence>
<dbReference type="PANTHER" id="PTHR13504:SF38">
    <property type="entry name" value="FIDO DOMAIN-CONTAINING PROTEIN"/>
    <property type="match status" value="1"/>
</dbReference>
<dbReference type="Pfam" id="PF02661">
    <property type="entry name" value="Fic"/>
    <property type="match status" value="1"/>
</dbReference>
<name>A0A4R3YB32_9PAST</name>
<keyword evidence="2" id="KW-0067">ATP-binding</keyword>
<evidence type="ECO:0000313" key="5">
    <source>
        <dbReference type="Proteomes" id="UP000294619"/>
    </source>
</evidence>
<sequence>MNKRIKDPIGGLWLLQYLNIELFQPLPVMSGIGGRRSTENDLTNGLRIELYQEQQRPLHTILAHLQFHLKNEIPHFEFLARFFQRIDHSLIQDWINREPTGQYARRSAFLYEFFTEQDLIPPENLGGNYIDAMNAELLVSASPEKVEKNSRWRVNNNLAGNRHFCPILIKTNAFIDAIELNIKEKLNQLDAELGGDYLLRSAIWLTLGESKSSFKIEGETDKSSRIQRFADVIARFTGVMPLPYDLSLLQAEILGKETIIKQLGIRQSPVFVGQTRHFEEIVHYIAPPHSTLFDKLSGMYQFWQKTEGQSPILRSAILAFAFIYIHPLADGNGRVHRFLFNDLLRRQKATYEPIILPISAVIAENSSERNAYARILEIISKPLMQSLAGKYTFSHHENAYPDGIFSNLVLENSANAEPIWRYPNLTPHVAYFADLVKSAIVYMREESHYLRSHDLAREAIKEIIEMPNHYIDRIIRTVQNNDGVLSHKLAKEYPFLTEGERWQEIVNAIKNAFKTQSTKKQ</sequence>
<dbReference type="RefSeq" id="WP_232517144.1">
    <property type="nucleotide sequence ID" value="NZ_LEKL01000001.1"/>
</dbReference>
<dbReference type="SUPFAM" id="SSF140931">
    <property type="entry name" value="Fic-like"/>
    <property type="match status" value="1"/>
</dbReference>
<reference evidence="4 5" key="1">
    <citation type="submission" date="2019-03" db="EMBL/GenBank/DDBJ databases">
        <title>Genomic Encyclopedia of Type Strains, Phase IV (KMG-IV): sequencing the most valuable type-strain genomes for metagenomic binning, comparative biology and taxonomic classification.</title>
        <authorList>
            <person name="Goeker M."/>
        </authorList>
    </citation>
    <scope>NUCLEOTIDE SEQUENCE [LARGE SCALE GENOMIC DNA]</scope>
    <source>
        <strain evidence="4 5">DSM 28140</strain>
    </source>
</reference>
<proteinExistence type="predicted"/>
<dbReference type="Proteomes" id="UP000294619">
    <property type="component" value="Unassembled WGS sequence"/>
</dbReference>
<dbReference type="InterPro" id="IPR003812">
    <property type="entry name" value="Fido"/>
</dbReference>
<dbReference type="PANTHER" id="PTHR13504">
    <property type="entry name" value="FIDO DOMAIN-CONTAINING PROTEIN DDB_G0283145"/>
    <property type="match status" value="1"/>
</dbReference>
<dbReference type="InterPro" id="IPR040198">
    <property type="entry name" value="Fido_containing"/>
</dbReference>
<dbReference type="AlphaFoldDB" id="A0A4R3YB32"/>
<evidence type="ECO:0000313" key="4">
    <source>
        <dbReference type="EMBL" id="TCV89140.1"/>
    </source>
</evidence>
<dbReference type="EMBL" id="SMCP01000002">
    <property type="protein sequence ID" value="TCV89140.1"/>
    <property type="molecule type" value="Genomic_DNA"/>
</dbReference>
<comment type="caution">
    <text evidence="4">The sequence shown here is derived from an EMBL/GenBank/DDBJ whole genome shotgun (WGS) entry which is preliminary data.</text>
</comment>
<keyword evidence="2" id="KW-0547">Nucleotide-binding</keyword>
<accession>A0A4R3YB32</accession>
<dbReference type="Gene3D" id="1.10.3290.10">
    <property type="entry name" value="Fido-like domain"/>
    <property type="match status" value="1"/>
</dbReference>